<dbReference type="AlphaFoldDB" id="A0A8K1C7M5"/>
<reference evidence="3" key="1">
    <citation type="submission" date="2019-03" db="EMBL/GenBank/DDBJ databases">
        <title>Long read genome sequence of the mycoparasitic Pythium oligandrum ATCC 38472 isolated from sugarbeet rhizosphere.</title>
        <authorList>
            <person name="Gaulin E."/>
        </authorList>
    </citation>
    <scope>NUCLEOTIDE SEQUENCE</scope>
    <source>
        <strain evidence="3">ATCC 38472_TT</strain>
    </source>
</reference>
<sequence length="205" mass="22864">MDPVLQVAMERNLDLSRQNIASLAQIPSDLVDQVERDGETYGLSLVQNRLTTLADIQVFRNVRQLDLSNNNLQTLDGIQALLELESLVVARNKLTSIEAIASLQQLRVLNASENQLHQVDVLKSMPQIAHVDASYNNLTKWPQLSSCSRLQSVDLSSNLLEAFPPSAASRLFPRALRRLVVAKNQIHEVSEFGLLVWSCSNEHVS</sequence>
<dbReference type="InterPro" id="IPR032675">
    <property type="entry name" value="LRR_dom_sf"/>
</dbReference>
<dbReference type="SUPFAM" id="SSF52058">
    <property type="entry name" value="L domain-like"/>
    <property type="match status" value="1"/>
</dbReference>
<dbReference type="GO" id="GO:0005737">
    <property type="term" value="C:cytoplasm"/>
    <property type="evidence" value="ECO:0007669"/>
    <property type="project" value="TreeGrafter"/>
</dbReference>
<dbReference type="Proteomes" id="UP000794436">
    <property type="component" value="Unassembled WGS sequence"/>
</dbReference>
<dbReference type="PANTHER" id="PTHR15454:SF56">
    <property type="entry name" value="PROTEIN PHOSPHATASE 1 REGULATORY SUBUNIT 7-RELATED"/>
    <property type="match status" value="1"/>
</dbReference>
<dbReference type="Pfam" id="PF12799">
    <property type="entry name" value="LRR_4"/>
    <property type="match status" value="1"/>
</dbReference>
<dbReference type="InterPro" id="IPR001611">
    <property type="entry name" value="Leu-rich_rpt"/>
</dbReference>
<evidence type="ECO:0000313" key="4">
    <source>
        <dbReference type="Proteomes" id="UP000794436"/>
    </source>
</evidence>
<keyword evidence="4" id="KW-1185">Reference proteome</keyword>
<protein>
    <submittedName>
        <fullName evidence="3">Uncharacterized protein</fullName>
    </submittedName>
</protein>
<dbReference type="EMBL" id="SPLM01000114">
    <property type="protein sequence ID" value="TMW57743.1"/>
    <property type="molecule type" value="Genomic_DNA"/>
</dbReference>
<keyword evidence="2" id="KW-0677">Repeat</keyword>
<evidence type="ECO:0000256" key="2">
    <source>
        <dbReference type="ARBA" id="ARBA00022737"/>
    </source>
</evidence>
<dbReference type="Gene3D" id="3.80.10.10">
    <property type="entry name" value="Ribonuclease Inhibitor"/>
    <property type="match status" value="1"/>
</dbReference>
<evidence type="ECO:0000256" key="1">
    <source>
        <dbReference type="ARBA" id="ARBA00022614"/>
    </source>
</evidence>
<organism evidence="3 4">
    <name type="scientific">Pythium oligandrum</name>
    <name type="common">Mycoparasitic fungus</name>
    <dbReference type="NCBI Taxonomy" id="41045"/>
    <lineage>
        <taxon>Eukaryota</taxon>
        <taxon>Sar</taxon>
        <taxon>Stramenopiles</taxon>
        <taxon>Oomycota</taxon>
        <taxon>Peronosporomycetes</taxon>
        <taxon>Pythiales</taxon>
        <taxon>Pythiaceae</taxon>
        <taxon>Pythium</taxon>
    </lineage>
</organism>
<name>A0A8K1C7M5_PYTOL</name>
<keyword evidence="1" id="KW-0433">Leucine-rich repeat</keyword>
<accession>A0A8K1C7M5</accession>
<dbReference type="PANTHER" id="PTHR15454">
    <property type="entry name" value="NISCHARIN RELATED"/>
    <property type="match status" value="1"/>
</dbReference>
<gene>
    <name evidence="3" type="ORF">Poli38472_014346</name>
</gene>
<proteinExistence type="predicted"/>
<dbReference type="OrthoDB" id="7451790at2759"/>
<evidence type="ECO:0000313" key="3">
    <source>
        <dbReference type="EMBL" id="TMW57743.1"/>
    </source>
</evidence>
<comment type="caution">
    <text evidence="3">The sequence shown here is derived from an EMBL/GenBank/DDBJ whole genome shotgun (WGS) entry which is preliminary data.</text>
</comment>
<dbReference type="InterPro" id="IPR025875">
    <property type="entry name" value="Leu-rich_rpt_4"/>
</dbReference>
<dbReference type="PROSITE" id="PS51450">
    <property type="entry name" value="LRR"/>
    <property type="match status" value="2"/>
</dbReference>